<reference evidence="3 4" key="1">
    <citation type="submission" date="2021-03" db="EMBL/GenBank/DDBJ databases">
        <title>Genomic Encyclopedia of Type Strains, Phase III (KMG-III): the genomes of soil and plant-associated and newly described type strains.</title>
        <authorList>
            <person name="Whitman W."/>
        </authorList>
    </citation>
    <scope>NUCLEOTIDE SEQUENCE [LARGE SCALE GENOMIC DNA]</scope>
    <source>
        <strain evidence="3 4">IMMIB AFH-6</strain>
    </source>
</reference>
<feature type="region of interest" description="Disordered" evidence="1">
    <location>
        <begin position="404"/>
        <end position="497"/>
    </location>
</feature>
<dbReference type="PROSITE" id="PS50234">
    <property type="entry name" value="VWFA"/>
    <property type="match status" value="1"/>
</dbReference>
<keyword evidence="4" id="KW-1185">Reference proteome</keyword>
<dbReference type="PANTHER" id="PTHR10579">
    <property type="entry name" value="CALCIUM-ACTIVATED CHLORIDE CHANNEL REGULATOR"/>
    <property type="match status" value="1"/>
</dbReference>
<protein>
    <submittedName>
        <fullName evidence="3">Ca-activated chloride channel family protein</fullName>
    </submittedName>
</protein>
<dbReference type="InterPro" id="IPR036465">
    <property type="entry name" value="vWFA_dom_sf"/>
</dbReference>
<dbReference type="SMART" id="SM00327">
    <property type="entry name" value="VWA"/>
    <property type="match status" value="1"/>
</dbReference>
<dbReference type="Gene3D" id="3.40.50.410">
    <property type="entry name" value="von Willebrand factor, type A domain"/>
    <property type="match status" value="1"/>
</dbReference>
<dbReference type="InterPro" id="IPR051266">
    <property type="entry name" value="CLCR"/>
</dbReference>
<evidence type="ECO:0000313" key="4">
    <source>
        <dbReference type="Proteomes" id="UP000781958"/>
    </source>
</evidence>
<dbReference type="SUPFAM" id="SSF53300">
    <property type="entry name" value="vWA-like"/>
    <property type="match status" value="1"/>
</dbReference>
<evidence type="ECO:0000256" key="1">
    <source>
        <dbReference type="SAM" id="MobiDB-lite"/>
    </source>
</evidence>
<dbReference type="RefSeq" id="WP_209769370.1">
    <property type="nucleotide sequence ID" value="NZ_JAGINP010000019.1"/>
</dbReference>
<dbReference type="PANTHER" id="PTHR10579:SF43">
    <property type="entry name" value="ZINC FINGER (C3HC4-TYPE RING FINGER) FAMILY PROTEIN"/>
    <property type="match status" value="1"/>
</dbReference>
<sequence>MTGSGGELPRVSVVPHRPAAAAEETGALPILVRIETPGGRAGPPSGGTPKRIAFVIDRSGSMHGFPLEAAKACVVRAVAAMEDDDEAAVVLYDHRVEVVAPMQPVQGLRSTLAGCLAPFQSGGTTALHAGWLAGADQAAGGGGRVLARVILLSDGRQNQGLTDVATLCRQAAQLASAGVSTSFYGLGPEFNEDLAIGMAQAGGGNAYYGESAADLEANFEAEFGILRATAGRSVRLSVSGAPWTTRNAYPVDGLGRAVLPDLVAGAEVWALLEVEVPAGPEGEAFAMVVEVSWTDPGGSAQLASVRLSVPRVSAADLPGLAEDGEVAERIRELEAARLQTGARAAVRAGDWPAAERTVAGLRAVAADNAYVRAVADRLAELAAHRDAALFQKEAAFAAHRLSTRYKQPSEDPATLAADPDDPPPEFVARRPRQGRSARGGAEPSGAPNGGRRLTRERLRHDPAETAAAPESADGDAESGPTGAPSFSSVLAKATGQS</sequence>
<proteinExistence type="predicted"/>
<gene>
    <name evidence="3" type="ORF">J2851_004803</name>
</gene>
<evidence type="ECO:0000259" key="2">
    <source>
        <dbReference type="PROSITE" id="PS50234"/>
    </source>
</evidence>
<dbReference type="EMBL" id="JAGINP010000019">
    <property type="protein sequence ID" value="MBP2295000.1"/>
    <property type="molecule type" value="Genomic_DNA"/>
</dbReference>
<evidence type="ECO:0000313" key="3">
    <source>
        <dbReference type="EMBL" id="MBP2295000.1"/>
    </source>
</evidence>
<feature type="compositionally biased region" description="Basic and acidic residues" evidence="1">
    <location>
        <begin position="453"/>
        <end position="463"/>
    </location>
</feature>
<dbReference type="Pfam" id="PF00092">
    <property type="entry name" value="VWA"/>
    <property type="match status" value="1"/>
</dbReference>
<name>A0ABS4SUE1_9PROT</name>
<comment type="caution">
    <text evidence="3">The sequence shown here is derived from an EMBL/GenBank/DDBJ whole genome shotgun (WGS) entry which is preliminary data.</text>
</comment>
<dbReference type="InterPro" id="IPR002035">
    <property type="entry name" value="VWF_A"/>
</dbReference>
<accession>A0ABS4SUE1</accession>
<feature type="domain" description="VWFA" evidence="2">
    <location>
        <begin position="51"/>
        <end position="223"/>
    </location>
</feature>
<dbReference type="Proteomes" id="UP000781958">
    <property type="component" value="Unassembled WGS sequence"/>
</dbReference>
<feature type="compositionally biased region" description="Polar residues" evidence="1">
    <location>
        <begin position="484"/>
        <end position="497"/>
    </location>
</feature>
<organism evidence="3 4">
    <name type="scientific">Azospirillum rugosum</name>
    <dbReference type="NCBI Taxonomy" id="416170"/>
    <lineage>
        <taxon>Bacteria</taxon>
        <taxon>Pseudomonadati</taxon>
        <taxon>Pseudomonadota</taxon>
        <taxon>Alphaproteobacteria</taxon>
        <taxon>Rhodospirillales</taxon>
        <taxon>Azospirillaceae</taxon>
        <taxon>Azospirillum</taxon>
    </lineage>
</organism>